<dbReference type="RefSeq" id="WP_057827685.1">
    <property type="nucleotide sequence ID" value="NZ_BAAACL010000001.1"/>
</dbReference>
<dbReference type="PROSITE" id="PS51077">
    <property type="entry name" value="HTH_ICLR"/>
    <property type="match status" value="1"/>
</dbReference>
<dbReference type="Pfam" id="PF01614">
    <property type="entry name" value="IclR_C"/>
    <property type="match status" value="1"/>
</dbReference>
<dbReference type="GeneID" id="29933770"/>
<keyword evidence="2" id="KW-0238">DNA-binding</keyword>
<dbReference type="PROSITE" id="PS51078">
    <property type="entry name" value="ICLR_ED"/>
    <property type="match status" value="1"/>
</dbReference>
<dbReference type="PANTHER" id="PTHR30136">
    <property type="entry name" value="HELIX-TURN-HELIX TRANSCRIPTIONAL REGULATOR, ICLR FAMILY"/>
    <property type="match status" value="1"/>
</dbReference>
<dbReference type="InterPro" id="IPR014757">
    <property type="entry name" value="Tscrpt_reg_IclR_C"/>
</dbReference>
<feature type="domain" description="IclR-ED" evidence="5">
    <location>
        <begin position="62"/>
        <end position="243"/>
    </location>
</feature>
<comment type="caution">
    <text evidence="6">The sequence shown here is derived from an EMBL/GenBank/DDBJ whole genome shotgun (WGS) entry which is preliminary data.</text>
</comment>
<keyword evidence="7" id="KW-1185">Reference proteome</keyword>
<dbReference type="GO" id="GO:0003677">
    <property type="term" value="F:DNA binding"/>
    <property type="evidence" value="ECO:0007669"/>
    <property type="project" value="UniProtKB-KW"/>
</dbReference>
<dbReference type="AlphaFoldDB" id="A0A510WSK3"/>
<organism evidence="6 7">
    <name type="scientific">Ligilactobacillus aviarius</name>
    <dbReference type="NCBI Taxonomy" id="1606"/>
    <lineage>
        <taxon>Bacteria</taxon>
        <taxon>Bacillati</taxon>
        <taxon>Bacillota</taxon>
        <taxon>Bacilli</taxon>
        <taxon>Lactobacillales</taxon>
        <taxon>Lactobacillaceae</taxon>
        <taxon>Ligilactobacillus</taxon>
    </lineage>
</organism>
<evidence type="ECO:0000313" key="7">
    <source>
        <dbReference type="Proteomes" id="UP000321722"/>
    </source>
</evidence>
<protein>
    <submittedName>
        <fullName evidence="6">IclR family transcriptional regulator</fullName>
    </submittedName>
</protein>
<dbReference type="EMBL" id="BJUI01000003">
    <property type="protein sequence ID" value="GEK41567.1"/>
    <property type="molecule type" value="Genomic_DNA"/>
</dbReference>
<evidence type="ECO:0000313" key="6">
    <source>
        <dbReference type="EMBL" id="GEK41567.1"/>
    </source>
</evidence>
<keyword evidence="1" id="KW-0805">Transcription regulation</keyword>
<dbReference type="Gene3D" id="1.10.10.10">
    <property type="entry name" value="Winged helix-like DNA-binding domain superfamily/Winged helix DNA-binding domain"/>
    <property type="match status" value="1"/>
</dbReference>
<dbReference type="InterPro" id="IPR036390">
    <property type="entry name" value="WH_DNA-bd_sf"/>
</dbReference>
<dbReference type="InterPro" id="IPR029016">
    <property type="entry name" value="GAF-like_dom_sf"/>
</dbReference>
<dbReference type="SUPFAM" id="SSF55781">
    <property type="entry name" value="GAF domain-like"/>
    <property type="match status" value="1"/>
</dbReference>
<dbReference type="PANTHER" id="PTHR30136:SF24">
    <property type="entry name" value="HTH-TYPE TRANSCRIPTIONAL REPRESSOR ALLR"/>
    <property type="match status" value="1"/>
</dbReference>
<dbReference type="GO" id="GO:0045892">
    <property type="term" value="P:negative regulation of DNA-templated transcription"/>
    <property type="evidence" value="ECO:0007669"/>
    <property type="project" value="TreeGrafter"/>
</dbReference>
<reference evidence="6 7" key="1">
    <citation type="submission" date="2019-07" db="EMBL/GenBank/DDBJ databases">
        <title>Whole genome shotgun sequence of Lactobacillus aviarius subsp. aviarius NBRC 102162.</title>
        <authorList>
            <person name="Hosoyama A."/>
            <person name="Uohara A."/>
            <person name="Ohji S."/>
            <person name="Ichikawa N."/>
        </authorList>
    </citation>
    <scope>NUCLEOTIDE SEQUENCE [LARGE SCALE GENOMIC DNA]</scope>
    <source>
        <strain evidence="6 7">NBRC 102162</strain>
    </source>
</reference>
<evidence type="ECO:0000259" key="5">
    <source>
        <dbReference type="PROSITE" id="PS51078"/>
    </source>
</evidence>
<dbReference type="Pfam" id="PF09339">
    <property type="entry name" value="HTH_IclR"/>
    <property type="match status" value="1"/>
</dbReference>
<feature type="domain" description="HTH iclR-type" evidence="4">
    <location>
        <begin position="5"/>
        <end position="64"/>
    </location>
</feature>
<evidence type="ECO:0000259" key="4">
    <source>
        <dbReference type="PROSITE" id="PS51077"/>
    </source>
</evidence>
<evidence type="ECO:0000256" key="3">
    <source>
        <dbReference type="ARBA" id="ARBA00023163"/>
    </source>
</evidence>
<dbReference type="InterPro" id="IPR005471">
    <property type="entry name" value="Tscrpt_reg_IclR_N"/>
</dbReference>
<sequence length="243" mass="27394">MDYISKTLAKGLDILLFLADSDGLSLAEVSSKTGISKTTAFRLLYTLCEYEIVCKSDNKYYMNCNFNLLQPDNKILDWSVIPYIKPLVEKFNLSAYIGIPTGENITYSQIISRKDHPEDYKILGEKRPLNTNAMGKCALAYLDIDELLKMLRKIHLRKSTVNSITDMNTFISNLQIIHDQGYVIDDEETQIGHRCVGVPIIVKGKCVATLGMAGNTNELKRSMIKTLAHQMKTTALTISNRLF</sequence>
<proteinExistence type="predicted"/>
<gene>
    <name evidence="6" type="ORF">LAV01_03990</name>
</gene>
<evidence type="ECO:0000256" key="1">
    <source>
        <dbReference type="ARBA" id="ARBA00023015"/>
    </source>
</evidence>
<dbReference type="GO" id="GO:0003700">
    <property type="term" value="F:DNA-binding transcription factor activity"/>
    <property type="evidence" value="ECO:0007669"/>
    <property type="project" value="TreeGrafter"/>
</dbReference>
<dbReference type="InterPro" id="IPR036388">
    <property type="entry name" value="WH-like_DNA-bd_sf"/>
</dbReference>
<name>A0A510WSK3_9LACO</name>
<evidence type="ECO:0000256" key="2">
    <source>
        <dbReference type="ARBA" id="ARBA00023125"/>
    </source>
</evidence>
<dbReference type="Proteomes" id="UP000321722">
    <property type="component" value="Unassembled WGS sequence"/>
</dbReference>
<dbReference type="SUPFAM" id="SSF46785">
    <property type="entry name" value="Winged helix' DNA-binding domain"/>
    <property type="match status" value="1"/>
</dbReference>
<dbReference type="Gene3D" id="3.30.450.40">
    <property type="match status" value="1"/>
</dbReference>
<keyword evidence="3" id="KW-0804">Transcription</keyword>
<accession>A0A510WSK3</accession>
<dbReference type="InterPro" id="IPR050707">
    <property type="entry name" value="HTH_MetabolicPath_Reg"/>
</dbReference>